<dbReference type="Pfam" id="PF00293">
    <property type="entry name" value="NUDIX"/>
    <property type="match status" value="1"/>
</dbReference>
<dbReference type="PROSITE" id="PS00893">
    <property type="entry name" value="NUDIX_BOX"/>
    <property type="match status" value="1"/>
</dbReference>
<dbReference type="Proteomes" id="UP000198521">
    <property type="component" value="Unassembled WGS sequence"/>
</dbReference>
<dbReference type="SUPFAM" id="SSF55811">
    <property type="entry name" value="Nudix"/>
    <property type="match status" value="1"/>
</dbReference>
<evidence type="ECO:0000256" key="4">
    <source>
        <dbReference type="ARBA" id="ARBA00012381"/>
    </source>
</evidence>
<dbReference type="Gene3D" id="3.90.79.20">
    <property type="match status" value="1"/>
</dbReference>
<evidence type="ECO:0000256" key="9">
    <source>
        <dbReference type="ARBA" id="ARBA00023679"/>
    </source>
</evidence>
<evidence type="ECO:0000256" key="3">
    <source>
        <dbReference type="ARBA" id="ARBA00009595"/>
    </source>
</evidence>
<gene>
    <name evidence="11" type="ORF">SAMN04487910_2711</name>
</gene>
<dbReference type="InterPro" id="IPR015797">
    <property type="entry name" value="NUDIX_hydrolase-like_dom_sf"/>
</dbReference>
<dbReference type="CDD" id="cd03429">
    <property type="entry name" value="NUDIX_NADH_pyrophosphatase_Nudt13"/>
    <property type="match status" value="1"/>
</dbReference>
<keyword evidence="12" id="KW-1185">Reference proteome</keyword>
<evidence type="ECO:0000256" key="7">
    <source>
        <dbReference type="ARBA" id="ARBA00022842"/>
    </source>
</evidence>
<dbReference type="InterPro" id="IPR020084">
    <property type="entry name" value="NUDIX_hydrolase_CS"/>
</dbReference>
<dbReference type="GO" id="GO:0006742">
    <property type="term" value="P:NADP+ catabolic process"/>
    <property type="evidence" value="ECO:0007669"/>
    <property type="project" value="TreeGrafter"/>
</dbReference>
<dbReference type="Gene3D" id="3.90.79.10">
    <property type="entry name" value="Nucleoside Triphosphate Pyrophosphohydrolase"/>
    <property type="match status" value="1"/>
</dbReference>
<dbReference type="GO" id="GO:0046872">
    <property type="term" value="F:metal ion binding"/>
    <property type="evidence" value="ECO:0007669"/>
    <property type="project" value="UniProtKB-KW"/>
</dbReference>
<protein>
    <recommendedName>
        <fullName evidence="4">NAD(+) diphosphatase</fullName>
        <ecNumber evidence="4">3.6.1.22</ecNumber>
    </recommendedName>
</protein>
<dbReference type="GO" id="GO:0035529">
    <property type="term" value="F:NADH pyrophosphatase activity"/>
    <property type="evidence" value="ECO:0007669"/>
    <property type="project" value="TreeGrafter"/>
</dbReference>
<name>A0A1H7QWD5_AQUAM</name>
<keyword evidence="5" id="KW-0479">Metal-binding</keyword>
<keyword evidence="6" id="KW-0378">Hydrolase</keyword>
<dbReference type="EC" id="3.6.1.22" evidence="4"/>
<dbReference type="STRING" id="1038014.SAMN04487910_2711"/>
<keyword evidence="7" id="KW-0460">Magnesium</keyword>
<dbReference type="AlphaFoldDB" id="A0A1H7QWD5"/>
<dbReference type="EMBL" id="FOAB01000004">
    <property type="protein sequence ID" value="SEL52189.1"/>
    <property type="molecule type" value="Genomic_DNA"/>
</dbReference>
<dbReference type="InterPro" id="IPR049734">
    <property type="entry name" value="NudC-like_C"/>
</dbReference>
<reference evidence="11 12" key="1">
    <citation type="submission" date="2016-10" db="EMBL/GenBank/DDBJ databases">
        <authorList>
            <person name="de Groot N.N."/>
        </authorList>
    </citation>
    <scope>NUCLEOTIDE SEQUENCE [LARGE SCALE GENOMIC DNA]</scope>
    <source>
        <strain evidence="11 12">DSM 25232</strain>
    </source>
</reference>
<evidence type="ECO:0000313" key="11">
    <source>
        <dbReference type="EMBL" id="SEL52189.1"/>
    </source>
</evidence>
<comment type="cofactor">
    <cofactor evidence="2">
        <name>Zn(2+)</name>
        <dbReference type="ChEBI" id="CHEBI:29105"/>
    </cofactor>
</comment>
<comment type="similarity">
    <text evidence="3">Belongs to the Nudix hydrolase family. NudC subfamily.</text>
</comment>
<sequence>MSREQSYSNYDFDRGVELREIETKSHEISYIPIFKNDFFITTSVGKDNILMHVPLELIALTDKKYFLGVVNKKEIWCIDLSDIELTIISDFLSYSELRCVRDCFHIINEKEASLLAYAKGISNWNNTHQFCNNCGSKTIKEEKGHRRKCVNNLCNSLHFPRINPAVIVLIEYKPKKSPPLCLLNMQEKEYGYMCSLFSGFSEIGESLEDTVKREMKEEVDLMVDDIEYIASQPWSFPSSLMLGFSARTKNKKFKVDNKEIKKAQWFSANQINKMVQENKLIVSKNDSISNYLIELWVKQNS</sequence>
<organism evidence="11 12">
    <name type="scientific">Aquimarina amphilecti</name>
    <dbReference type="NCBI Taxonomy" id="1038014"/>
    <lineage>
        <taxon>Bacteria</taxon>
        <taxon>Pseudomonadati</taxon>
        <taxon>Bacteroidota</taxon>
        <taxon>Flavobacteriia</taxon>
        <taxon>Flavobacteriales</taxon>
        <taxon>Flavobacteriaceae</taxon>
        <taxon>Aquimarina</taxon>
    </lineage>
</organism>
<evidence type="ECO:0000256" key="8">
    <source>
        <dbReference type="ARBA" id="ARBA00023027"/>
    </source>
</evidence>
<keyword evidence="8" id="KW-0520">NAD</keyword>
<comment type="catalytic activity">
    <reaction evidence="9">
        <text>a 5'-end NAD(+)-phospho-ribonucleoside in mRNA + H2O = a 5'-end phospho-adenosine-phospho-ribonucleoside in mRNA + beta-nicotinamide D-ribonucleotide + 2 H(+)</text>
        <dbReference type="Rhea" id="RHEA:60876"/>
        <dbReference type="Rhea" id="RHEA-COMP:15698"/>
        <dbReference type="Rhea" id="RHEA-COMP:15719"/>
        <dbReference type="ChEBI" id="CHEBI:14649"/>
        <dbReference type="ChEBI" id="CHEBI:15377"/>
        <dbReference type="ChEBI" id="CHEBI:15378"/>
        <dbReference type="ChEBI" id="CHEBI:144029"/>
        <dbReference type="ChEBI" id="CHEBI:144051"/>
    </reaction>
    <physiologicalReaction direction="left-to-right" evidence="9">
        <dbReference type="Rhea" id="RHEA:60877"/>
    </physiologicalReaction>
</comment>
<evidence type="ECO:0000259" key="10">
    <source>
        <dbReference type="PROSITE" id="PS51462"/>
    </source>
</evidence>
<evidence type="ECO:0000256" key="1">
    <source>
        <dbReference type="ARBA" id="ARBA00001946"/>
    </source>
</evidence>
<dbReference type="GO" id="GO:0019677">
    <property type="term" value="P:NAD+ catabolic process"/>
    <property type="evidence" value="ECO:0007669"/>
    <property type="project" value="TreeGrafter"/>
</dbReference>
<dbReference type="PANTHER" id="PTHR42904:SF6">
    <property type="entry name" value="NAD-CAPPED RNA HYDROLASE NUDT12"/>
    <property type="match status" value="1"/>
</dbReference>
<dbReference type="NCBIfam" id="NF001299">
    <property type="entry name" value="PRK00241.1"/>
    <property type="match status" value="1"/>
</dbReference>
<evidence type="ECO:0000313" key="12">
    <source>
        <dbReference type="Proteomes" id="UP000198521"/>
    </source>
</evidence>
<dbReference type="PROSITE" id="PS51462">
    <property type="entry name" value="NUDIX"/>
    <property type="match status" value="1"/>
</dbReference>
<proteinExistence type="inferred from homology"/>
<evidence type="ECO:0000256" key="6">
    <source>
        <dbReference type="ARBA" id="ARBA00022801"/>
    </source>
</evidence>
<dbReference type="InterPro" id="IPR000086">
    <property type="entry name" value="NUDIX_hydrolase_dom"/>
</dbReference>
<dbReference type="InterPro" id="IPR050241">
    <property type="entry name" value="NAD-cap_RNA_hydrolase_NudC"/>
</dbReference>
<evidence type="ECO:0000256" key="2">
    <source>
        <dbReference type="ARBA" id="ARBA00001947"/>
    </source>
</evidence>
<dbReference type="PANTHER" id="PTHR42904">
    <property type="entry name" value="NUDIX HYDROLASE, NUDC SUBFAMILY"/>
    <property type="match status" value="1"/>
</dbReference>
<comment type="cofactor">
    <cofactor evidence="1">
        <name>Mg(2+)</name>
        <dbReference type="ChEBI" id="CHEBI:18420"/>
    </cofactor>
</comment>
<dbReference type="GO" id="GO:0005829">
    <property type="term" value="C:cytosol"/>
    <property type="evidence" value="ECO:0007669"/>
    <property type="project" value="TreeGrafter"/>
</dbReference>
<evidence type="ECO:0000256" key="5">
    <source>
        <dbReference type="ARBA" id="ARBA00022723"/>
    </source>
</evidence>
<dbReference type="OrthoDB" id="9787476at2"/>
<accession>A0A1H7QWD5</accession>
<dbReference type="RefSeq" id="WP_091409324.1">
    <property type="nucleotide sequence ID" value="NZ_FOAB01000004.1"/>
</dbReference>
<feature type="domain" description="Nudix hydrolase" evidence="10">
    <location>
        <begin position="160"/>
        <end position="288"/>
    </location>
</feature>